<evidence type="ECO:0000256" key="1">
    <source>
        <dbReference type="SAM" id="MobiDB-lite"/>
    </source>
</evidence>
<protein>
    <recommendedName>
        <fullName evidence="3">DUF4015 domain-containing protein</fullName>
    </recommendedName>
</protein>
<name>A0A543DJ79_9PSEU</name>
<keyword evidence="2" id="KW-1133">Transmembrane helix</keyword>
<dbReference type="InterPro" id="IPR017853">
    <property type="entry name" value="GH"/>
</dbReference>
<dbReference type="RefSeq" id="WP_142057544.1">
    <property type="nucleotide sequence ID" value="NZ_VFPA01000003.1"/>
</dbReference>
<dbReference type="EMBL" id="VFPA01000003">
    <property type="protein sequence ID" value="TQM09390.1"/>
    <property type="molecule type" value="Genomic_DNA"/>
</dbReference>
<feature type="domain" description="DUF4015" evidence="3">
    <location>
        <begin position="206"/>
        <end position="513"/>
    </location>
</feature>
<evidence type="ECO:0000259" key="3">
    <source>
        <dbReference type="Pfam" id="PF13200"/>
    </source>
</evidence>
<dbReference type="AlphaFoldDB" id="A0A543DJ79"/>
<keyword evidence="2" id="KW-0812">Transmembrane</keyword>
<feature type="transmembrane region" description="Helical" evidence="2">
    <location>
        <begin position="12"/>
        <end position="32"/>
    </location>
</feature>
<proteinExistence type="predicted"/>
<dbReference type="Pfam" id="PF13200">
    <property type="entry name" value="DUF4015"/>
    <property type="match status" value="1"/>
</dbReference>
<accession>A0A543DJ79</accession>
<organism evidence="4 5">
    <name type="scientific">Pseudonocardia kunmingensis</name>
    <dbReference type="NCBI Taxonomy" id="630975"/>
    <lineage>
        <taxon>Bacteria</taxon>
        <taxon>Bacillati</taxon>
        <taxon>Actinomycetota</taxon>
        <taxon>Actinomycetes</taxon>
        <taxon>Pseudonocardiales</taxon>
        <taxon>Pseudonocardiaceae</taxon>
        <taxon>Pseudonocardia</taxon>
    </lineage>
</organism>
<evidence type="ECO:0000256" key="2">
    <source>
        <dbReference type="SAM" id="Phobius"/>
    </source>
</evidence>
<reference evidence="4 5" key="1">
    <citation type="submission" date="2019-06" db="EMBL/GenBank/DDBJ databases">
        <title>Sequencing the genomes of 1000 actinobacteria strains.</title>
        <authorList>
            <person name="Klenk H.-P."/>
        </authorList>
    </citation>
    <scope>NUCLEOTIDE SEQUENCE [LARGE SCALE GENOMIC DNA]</scope>
    <source>
        <strain evidence="4 5">DSM 45301</strain>
    </source>
</reference>
<evidence type="ECO:0000313" key="4">
    <source>
        <dbReference type="EMBL" id="TQM09390.1"/>
    </source>
</evidence>
<feature type="region of interest" description="Disordered" evidence="1">
    <location>
        <begin position="85"/>
        <end position="105"/>
    </location>
</feature>
<keyword evidence="5" id="KW-1185">Reference proteome</keyword>
<sequence length="525" mass="55787">MTRPVVAPNRFLVPAAVALIVAGVLVLVVAWLRPDVTVTGLTDGGAIPSAKVNEVAITTLSDPSHVDVLLDGEPATVRRDGDRIVLDEPPLPEGEHTLQIDSPDAAMPLPGLGTRIDFTVDDTPPALLVDKIPPTALDAMAEVRGRVDGAEELLVGGVPQELDDDGAFTLTVPAGAADVDLAARDDAGNTTAQKVPIPVQHPGMRAVHMTASAWAAASLREPVLQLAREGRIDAVQLDIKDESGEVGYASQVPLAVEIGAAKGYYDARAALDQMHAAGLRVIGRIVAFRDPVLGAASWKSGKTDWLVQTASGGPYSGGYGEYSFTNFAHPEVRAYNIALAEEAAALGFDEILYDYIRRPDGAVSGMHFEGLTTTPEQSIADFMAETRPEVRKHGALLGASVFGIAATRPTQIAQDIALMAPYSDYVAPMVYPSHWGRGEYGVSNPESQPFDITARSLADFQKLTDGGATAVIPWLQAFSLRVHYGPEELRAQIEAAESIGIDSWILWDPSCRYPQASALQPVAPQ</sequence>
<evidence type="ECO:0000313" key="5">
    <source>
        <dbReference type="Proteomes" id="UP000315677"/>
    </source>
</evidence>
<dbReference type="Gene3D" id="3.20.20.80">
    <property type="entry name" value="Glycosidases"/>
    <property type="match status" value="1"/>
</dbReference>
<dbReference type="SUPFAM" id="SSF51445">
    <property type="entry name" value="(Trans)glycosidases"/>
    <property type="match status" value="1"/>
</dbReference>
<comment type="caution">
    <text evidence="4">The sequence shown here is derived from an EMBL/GenBank/DDBJ whole genome shotgun (WGS) entry which is preliminary data.</text>
</comment>
<dbReference type="Proteomes" id="UP000315677">
    <property type="component" value="Unassembled WGS sequence"/>
</dbReference>
<keyword evidence="2" id="KW-0472">Membrane</keyword>
<dbReference type="OrthoDB" id="9774125at2"/>
<dbReference type="InterPro" id="IPR025275">
    <property type="entry name" value="DUF4015"/>
</dbReference>
<gene>
    <name evidence="4" type="ORF">FB558_5148</name>
</gene>